<sequence>MRLGEILNLTGAGKKTLYRWMEKHPTIDTSDPHSLLGHPFPRPTGNAGRAVVWDEKAVHDWWEANSTTVGRHPENAEVTTMSWEKFRKAMLEKPETQVDDNTGEEVFIEDDMALIQRFERQGDEVRLWFRNVTDAVFFKLT</sequence>
<gene>
    <name evidence="1" type="ORF">SAMN06295920_1299</name>
</gene>
<evidence type="ECO:0000313" key="1">
    <source>
        <dbReference type="EMBL" id="SKC14575.1"/>
    </source>
</evidence>
<evidence type="ECO:0000313" key="2">
    <source>
        <dbReference type="Proteomes" id="UP000189818"/>
    </source>
</evidence>
<protein>
    <submittedName>
        <fullName evidence="1">Prophage CP4-57 regulatory protein (AlpA)</fullName>
    </submittedName>
</protein>
<organism evidence="1 2">
    <name type="scientific">Rhizorhabdus histidinilytica</name>
    <dbReference type="NCBI Taxonomy" id="439228"/>
    <lineage>
        <taxon>Bacteria</taxon>
        <taxon>Pseudomonadati</taxon>
        <taxon>Pseudomonadota</taxon>
        <taxon>Alphaproteobacteria</taxon>
        <taxon>Sphingomonadales</taxon>
        <taxon>Sphingomonadaceae</taxon>
        <taxon>Rhizorhabdus</taxon>
    </lineage>
</organism>
<dbReference type="Proteomes" id="UP000189818">
    <property type="component" value="Unassembled WGS sequence"/>
</dbReference>
<dbReference type="EMBL" id="FUYM01000029">
    <property type="protein sequence ID" value="SKC14575.1"/>
    <property type="molecule type" value="Genomic_DNA"/>
</dbReference>
<keyword evidence="2" id="KW-1185">Reference proteome</keyword>
<feature type="non-terminal residue" evidence="1">
    <location>
        <position position="141"/>
    </location>
</feature>
<proteinExistence type="predicted"/>
<name>A0A1T5H1P6_9SPHN</name>
<dbReference type="RefSeq" id="WP_079651154.1">
    <property type="nucleotide sequence ID" value="NZ_FUYM01000029.1"/>
</dbReference>
<accession>A0A1T5H1P6</accession>
<dbReference type="AlphaFoldDB" id="A0A1T5H1P6"/>
<reference evidence="2" key="1">
    <citation type="submission" date="2017-02" db="EMBL/GenBank/DDBJ databases">
        <authorList>
            <person name="Varghese N."/>
            <person name="Submissions S."/>
        </authorList>
    </citation>
    <scope>NUCLEOTIDE SEQUENCE [LARGE SCALE GENOMIC DNA]</scope>
    <source>
        <strain evidence="2">UM2</strain>
    </source>
</reference>